<dbReference type="EMBL" id="FN545240">
    <property type="protein sequence ID" value="CBA74619.1"/>
    <property type="molecule type" value="Genomic_DNA"/>
</dbReference>
<reference evidence="2" key="1">
    <citation type="journal article" date="2010" name="Insect Mol. Biol.">
        <title>The draft genome sequence of Arsenophonus nasoniae, son-killer bacterium of Nasonia vitripennis, reveals genes associated with virulence and symbiosis.</title>
        <authorList>
            <person name="Wilkes T."/>
            <person name="Darby A.C."/>
            <person name="Choi J."/>
            <person name="Colborne J.K."/>
            <person name="Werren J.H."/>
            <person name="Hurst G.D.D."/>
        </authorList>
    </citation>
    <scope>NUCLEOTIDE SEQUENCE</scope>
</reference>
<name>D2U1I2_9GAMM</name>
<dbReference type="Proteomes" id="UP001177592">
    <property type="component" value="Chromosome"/>
</dbReference>
<evidence type="ECO:0000313" key="2">
    <source>
        <dbReference type="EMBL" id="CBA74619.1"/>
    </source>
</evidence>
<dbReference type="RefSeq" id="WP_051297005.1">
    <property type="nucleotide sequence ID" value="NZ_CP038613.1"/>
</dbReference>
<dbReference type="Gene3D" id="1.10.260.40">
    <property type="entry name" value="lambda repressor-like DNA-binding domains"/>
    <property type="match status" value="1"/>
</dbReference>
<sequence length="204" mass="23341">MVTKSSDYSKKLLALRKLEGLTQMRFSAITGISLGTLKNYETGQKPARAEVMEKVLKTEMFKKYTMWLLHDEDTDASNQITPILVNCESDLLKASPKTRKKKYALNNVKEDDNTLVINSIVKNMTDEERLELAKLLSKEGFRLLLKLLDPDNQSLLNLPDKKKRAALRLESMDDEQFREILSKIEGNTDLPQEEMNVFTKKTVG</sequence>
<evidence type="ECO:0000313" key="3">
    <source>
        <dbReference type="EMBL" id="QBY44703.1"/>
    </source>
</evidence>
<reference evidence="4" key="3">
    <citation type="submission" date="2023-04" db="EMBL/GenBank/DDBJ databases">
        <title>Genome dynamics across the evolutionary transition to endosymbiosis.</title>
        <authorList>
            <person name="Siozios S."/>
            <person name="Nadal-Jimenez P."/>
            <person name="Azagi T."/>
            <person name="Sprong H."/>
            <person name="Frost C.L."/>
            <person name="Parratt S.R."/>
            <person name="Taylor G."/>
            <person name="Brettell L."/>
            <person name="Lew K.C."/>
            <person name="Croft L."/>
            <person name="King K.C."/>
            <person name="Brockhurst M.A."/>
            <person name="Hypsa V."/>
            <person name="Novakova E."/>
            <person name="Darby A.C."/>
            <person name="Hurst G.D.D."/>
        </authorList>
    </citation>
    <scope>NUCLEOTIDE SEQUENCE</scope>
    <source>
        <strain evidence="4">ANv_CAN</strain>
    </source>
</reference>
<dbReference type="SMART" id="SM00530">
    <property type="entry name" value="HTH_XRE"/>
    <property type="match status" value="1"/>
</dbReference>
<organism evidence="2">
    <name type="scientific">Arsenophonus nasoniae</name>
    <name type="common">son-killer infecting Nasonia vitripennis</name>
    <dbReference type="NCBI Taxonomy" id="638"/>
    <lineage>
        <taxon>Bacteria</taxon>
        <taxon>Pseudomonadati</taxon>
        <taxon>Pseudomonadota</taxon>
        <taxon>Gammaproteobacteria</taxon>
        <taxon>Enterobacterales</taxon>
        <taxon>Morganellaceae</taxon>
        <taxon>Arsenophonus</taxon>
    </lineage>
</organism>
<keyword evidence="6" id="KW-1185">Reference proteome</keyword>
<dbReference type="CDD" id="cd00093">
    <property type="entry name" value="HTH_XRE"/>
    <property type="match status" value="1"/>
</dbReference>
<dbReference type="Pfam" id="PF01381">
    <property type="entry name" value="HTH_3"/>
    <property type="match status" value="1"/>
</dbReference>
<evidence type="ECO:0000313" key="5">
    <source>
        <dbReference type="Proteomes" id="UP000295134"/>
    </source>
</evidence>
<dbReference type="EMBL" id="CP038613">
    <property type="protein sequence ID" value="QBY44703.1"/>
    <property type="molecule type" value="Genomic_DNA"/>
</dbReference>
<dbReference type="SUPFAM" id="SSF47413">
    <property type="entry name" value="lambda repressor-like DNA-binding domains"/>
    <property type="match status" value="1"/>
</dbReference>
<dbReference type="GeneID" id="96878245"/>
<dbReference type="PROSITE" id="PS50943">
    <property type="entry name" value="HTH_CROC1"/>
    <property type="match status" value="1"/>
</dbReference>
<reference evidence="3 5" key="2">
    <citation type="submission" date="2019-03" db="EMBL/GenBank/DDBJ databases">
        <title>Long-read sequencing reveals hyperdense prophage content in a complex bacterial symbiont genome.</title>
        <authorList>
            <person name="Frost C.L."/>
            <person name="Siozios S."/>
            <person name="Nadal-Jimenez P."/>
            <person name="Brockhurst M.A."/>
            <person name="King K.C."/>
            <person name="Darby A.C."/>
            <person name="Hurst G.D.D."/>
        </authorList>
    </citation>
    <scope>NUCLEOTIDE SEQUENCE [LARGE SCALE GENOMIC DNA]</scope>
    <source>
        <strain evidence="3 5">FIN</strain>
    </source>
</reference>
<proteinExistence type="predicted"/>
<dbReference type="GO" id="GO:0003677">
    <property type="term" value="F:DNA binding"/>
    <property type="evidence" value="ECO:0007669"/>
    <property type="project" value="InterPro"/>
</dbReference>
<evidence type="ECO:0000259" key="1">
    <source>
        <dbReference type="PROSITE" id="PS50943"/>
    </source>
</evidence>
<evidence type="ECO:0000313" key="6">
    <source>
        <dbReference type="Proteomes" id="UP001177592"/>
    </source>
</evidence>
<accession>D2U1I2</accession>
<dbReference type="InterPro" id="IPR001387">
    <property type="entry name" value="Cro/C1-type_HTH"/>
</dbReference>
<dbReference type="Proteomes" id="UP000295134">
    <property type="component" value="Chromosome"/>
</dbReference>
<gene>
    <name evidence="2" type="ORF">ARN_24110</name>
    <name evidence="3" type="ORF">ArsFIN_32890</name>
    <name evidence="4" type="ORF">QE258_15275</name>
</gene>
<protein>
    <submittedName>
        <fullName evidence="4">Helix-turn-helix transcriptional regulator</fullName>
    </submittedName>
    <submittedName>
        <fullName evidence="2">Phage transcriptional regulator</fullName>
    </submittedName>
</protein>
<feature type="domain" description="HTH cro/C1-type" evidence="1">
    <location>
        <begin position="12"/>
        <end position="57"/>
    </location>
</feature>
<dbReference type="KEGG" id="ans:ArsFIN_32890"/>
<dbReference type="InterPro" id="IPR010982">
    <property type="entry name" value="Lambda_DNA-bd_dom_sf"/>
</dbReference>
<evidence type="ECO:0000313" key="4">
    <source>
        <dbReference type="EMBL" id="WGM04932.1"/>
    </source>
</evidence>
<dbReference type="EMBL" id="CP123523">
    <property type="protein sequence ID" value="WGM04932.1"/>
    <property type="molecule type" value="Genomic_DNA"/>
</dbReference>
<dbReference type="AlphaFoldDB" id="D2U1I2"/>